<proteinExistence type="predicted"/>
<dbReference type="NCBIfam" id="TIGR00553">
    <property type="entry name" value="pabB"/>
    <property type="match status" value="1"/>
</dbReference>
<organism evidence="2 3">
    <name type="scientific">Streptomyces coffeae</name>
    <dbReference type="NCBI Taxonomy" id="621382"/>
    <lineage>
        <taxon>Bacteria</taxon>
        <taxon>Bacillati</taxon>
        <taxon>Actinomycetota</taxon>
        <taxon>Actinomycetes</taxon>
        <taxon>Kitasatosporales</taxon>
        <taxon>Streptomycetaceae</taxon>
        <taxon>Streptomyces</taxon>
    </lineage>
</organism>
<dbReference type="Gene3D" id="3.30.470.10">
    <property type="match status" value="1"/>
</dbReference>
<dbReference type="EMBL" id="JAERRF010000009">
    <property type="protein sequence ID" value="MBL1098372.1"/>
    <property type="molecule type" value="Genomic_DNA"/>
</dbReference>
<dbReference type="InterPro" id="IPR043131">
    <property type="entry name" value="BCAT-like_N"/>
</dbReference>
<keyword evidence="2" id="KW-0032">Aminotransferase</keyword>
<dbReference type="GO" id="GO:0046820">
    <property type="term" value="F:4-amino-4-deoxychorismate synthase activity"/>
    <property type="evidence" value="ECO:0007669"/>
    <property type="project" value="UniProtKB-EC"/>
</dbReference>
<dbReference type="PANTHER" id="PTHR11236:SF50">
    <property type="entry name" value="AMINODEOXYCHORISMATE SYNTHASE COMPONENT 1"/>
    <property type="match status" value="1"/>
</dbReference>
<dbReference type="InterPro" id="IPR036038">
    <property type="entry name" value="Aminotransferase-like"/>
</dbReference>
<dbReference type="RefSeq" id="WP_201875793.1">
    <property type="nucleotide sequence ID" value="NZ_JAERRF010000009.1"/>
</dbReference>
<dbReference type="EC" id="2.6.1.85" evidence="2"/>
<dbReference type="Pfam" id="PF01063">
    <property type="entry name" value="Aminotran_4"/>
    <property type="match status" value="1"/>
</dbReference>
<sequence length="603" mass="65170">MPHVSSSWARFDDLVSGTAQLFGPVEQELVAMRSEEVIEVLDAVGRLAAAGRWAFGFVAYEAAPGLDAGLVVREPVEGLPLAWFGITDAPRKVPVVDHEAGPAAMAGPWQPAWDEPTHARAVQQVKAHIAAGETYQCNLTTRLTGPVRGEPVQLYRNLALGQRGAYNAYLDTGRFVVASASPELFFETRGTRILMRPMKGTAARGRTTGEDTNVVERLLSSPKERAENVMIVDLVRNDLARIAVPGSVTVPSLVRAERYETVHQLTSDVTAELGADVGLTDVFRALFPCGSVTGAPKARTMDLIAEVEDSPRGVYCGAIGVVAPPDQPGARFSARFSVAIRTLLLDRRTGVTGYGTGGGITWGSEPAAEYSELLAKAHVLDARPEEFHLIETFRHRAGSGPRSFDRHLARAADSAAYFGFAFDAAAVREAVAERLAGEGDARVRLMLFRDGGAVVDVADLPAADRHPVRLAIDSEPVDSTRCWPHHKTSRRQPYTSRLARHPRADDVVLVNERGELTEACTANLVVRLDNAWWTPPLGGGCLPGVERGRLVETGCLRERTLHPADLFRAEGIALVSSLRGWRPATVLSGGVLLADPPRHRRLA</sequence>
<dbReference type="InterPro" id="IPR019999">
    <property type="entry name" value="Anth_synth_I-like"/>
</dbReference>
<dbReference type="InterPro" id="IPR043132">
    <property type="entry name" value="BCAT-like_C"/>
</dbReference>
<dbReference type="InterPro" id="IPR015890">
    <property type="entry name" value="Chorismate_C"/>
</dbReference>
<dbReference type="Proteomes" id="UP000634229">
    <property type="component" value="Unassembled WGS sequence"/>
</dbReference>
<keyword evidence="3" id="KW-1185">Reference proteome</keyword>
<dbReference type="InterPro" id="IPR005801">
    <property type="entry name" value="ADC_synthase"/>
</dbReference>
<evidence type="ECO:0000313" key="2">
    <source>
        <dbReference type="EMBL" id="MBL1098372.1"/>
    </source>
</evidence>
<gene>
    <name evidence="2" type="primary">pabB</name>
    <name evidence="2" type="ORF">JK363_17220</name>
</gene>
<protein>
    <submittedName>
        <fullName evidence="2">Aminodeoxychorismate synthase component I</fullName>
        <ecNumber evidence="2">2.6.1.85</ecNumber>
    </submittedName>
</protein>
<evidence type="ECO:0000313" key="3">
    <source>
        <dbReference type="Proteomes" id="UP000634229"/>
    </source>
</evidence>
<dbReference type="PRINTS" id="PR00095">
    <property type="entry name" value="ANTSNTHASEI"/>
</dbReference>
<comment type="caution">
    <text evidence="2">The sequence shown here is derived from an EMBL/GenBank/DDBJ whole genome shotgun (WGS) entry which is preliminary data.</text>
</comment>
<keyword evidence="2" id="KW-0808">Transferase</keyword>
<name>A0ABS1NE45_9ACTN</name>
<dbReference type="PANTHER" id="PTHR11236">
    <property type="entry name" value="AMINOBENZOATE/ANTHRANILATE SYNTHASE"/>
    <property type="match status" value="1"/>
</dbReference>
<evidence type="ECO:0000259" key="1">
    <source>
        <dbReference type="Pfam" id="PF00425"/>
    </source>
</evidence>
<dbReference type="SUPFAM" id="SSF56752">
    <property type="entry name" value="D-aminoacid aminotransferase-like PLP-dependent enzymes"/>
    <property type="match status" value="1"/>
</dbReference>
<dbReference type="Gene3D" id="3.20.10.10">
    <property type="entry name" value="D-amino Acid Aminotransferase, subunit A, domain 2"/>
    <property type="match status" value="1"/>
</dbReference>
<dbReference type="Gene3D" id="3.60.120.10">
    <property type="entry name" value="Anthranilate synthase"/>
    <property type="match status" value="1"/>
</dbReference>
<dbReference type="InterPro" id="IPR001544">
    <property type="entry name" value="Aminotrans_IV"/>
</dbReference>
<reference evidence="2 3" key="1">
    <citation type="submission" date="2021-01" db="EMBL/GenBank/DDBJ databases">
        <title>WGS of actinomycetes isolated from Thailand.</title>
        <authorList>
            <person name="Thawai C."/>
        </authorList>
    </citation>
    <scope>NUCLEOTIDE SEQUENCE [LARGE SCALE GENOMIC DNA]</scope>
    <source>
        <strain evidence="2 3">CA1R205</strain>
    </source>
</reference>
<accession>A0ABS1NE45</accession>
<dbReference type="Pfam" id="PF00425">
    <property type="entry name" value="Chorismate_bind"/>
    <property type="match status" value="1"/>
</dbReference>
<dbReference type="SUPFAM" id="SSF56322">
    <property type="entry name" value="ADC synthase"/>
    <property type="match status" value="1"/>
</dbReference>
<dbReference type="InterPro" id="IPR005802">
    <property type="entry name" value="ADC_synth_comp_1"/>
</dbReference>
<feature type="domain" description="Chorismate-utilising enzyme C-terminal" evidence="1">
    <location>
        <begin position="116"/>
        <end position="376"/>
    </location>
</feature>